<keyword evidence="21" id="KW-1185">Reference proteome</keyword>
<evidence type="ECO:0000256" key="19">
    <source>
        <dbReference type="PIRSR" id="PIRSR006268-2"/>
    </source>
</evidence>
<evidence type="ECO:0000256" key="13">
    <source>
        <dbReference type="ARBA" id="ARBA00023139"/>
    </source>
</evidence>
<dbReference type="STRING" id="246195.DNO_0805"/>
<keyword evidence="6 18" id="KW-0285">Flavoprotein</keyword>
<evidence type="ECO:0000256" key="6">
    <source>
        <dbReference type="ARBA" id="ARBA00022630"/>
    </source>
</evidence>
<evidence type="ECO:0000256" key="4">
    <source>
        <dbReference type="ARBA" id="ARBA00022475"/>
    </source>
</evidence>
<evidence type="ECO:0000256" key="12">
    <source>
        <dbReference type="ARBA" id="ARBA00023136"/>
    </source>
</evidence>
<comment type="similarity">
    <text evidence="1 18">Belongs to the ApbE family.</text>
</comment>
<keyword evidence="8 18" id="KW-0479">Metal-binding</keyword>
<dbReference type="SUPFAM" id="SSF143631">
    <property type="entry name" value="ApbE-like"/>
    <property type="match status" value="1"/>
</dbReference>
<evidence type="ECO:0000256" key="10">
    <source>
        <dbReference type="ARBA" id="ARBA00022827"/>
    </source>
</evidence>
<dbReference type="AlphaFoldDB" id="A5EUU2"/>
<evidence type="ECO:0000256" key="15">
    <source>
        <dbReference type="ARBA" id="ARBA00031306"/>
    </source>
</evidence>
<sequence>MVKKILLPLLSAVALFFLNSCQPLQPTVLRGKTMGTYWQVNIASQTVPALQKAIEDRLEAINQLMSTYRPDSELMQLNRNASAEAIPISDEMRTVLTAALKISAQSNGMYDVTVEPLVELWGFGPKKQETLPSDAEIAKALARVGYQRLTLTPSGLIKSRPDIAVDLSSIAKGYAVDQIAALLEKHQLNDYLVDIGGEIRANGSRFDKEWRIGVETPKSTQRDVQSVIKIKNRTLSLATSGNYRNFKDINGRHLVHTVNPKTGQTVSSHLLSVTVLAENTMLADGYATALMSLGAEKAPVFAEQHKLAVLFIFADPKNNGAFIVRQSMQYEQFLKETGNYD</sequence>
<comment type="cofactor">
    <cofactor evidence="19">
        <name>Mg(2+)</name>
        <dbReference type="ChEBI" id="CHEBI:18420"/>
    </cofactor>
    <cofactor evidence="19">
        <name>Mn(2+)</name>
        <dbReference type="ChEBI" id="CHEBI:29035"/>
    </cofactor>
    <text evidence="19">Magnesium. Can also use manganese.</text>
</comment>
<keyword evidence="10 18" id="KW-0274">FAD</keyword>
<dbReference type="HOGENOM" id="CLU_044403_0_0_6"/>
<evidence type="ECO:0000256" key="14">
    <source>
        <dbReference type="ARBA" id="ARBA00023288"/>
    </source>
</evidence>
<evidence type="ECO:0000256" key="7">
    <source>
        <dbReference type="ARBA" id="ARBA00022679"/>
    </source>
</evidence>
<keyword evidence="4" id="KW-1003">Cell membrane</keyword>
<dbReference type="Gene3D" id="3.10.520.10">
    <property type="entry name" value="ApbE-like domains"/>
    <property type="match status" value="1"/>
</dbReference>
<dbReference type="PANTHER" id="PTHR30040">
    <property type="entry name" value="THIAMINE BIOSYNTHESIS LIPOPROTEIN APBE"/>
    <property type="match status" value="1"/>
</dbReference>
<comment type="catalytic activity">
    <reaction evidence="16 18">
        <text>L-threonyl-[protein] + FAD = FMN-L-threonyl-[protein] + AMP + H(+)</text>
        <dbReference type="Rhea" id="RHEA:36847"/>
        <dbReference type="Rhea" id="RHEA-COMP:11060"/>
        <dbReference type="Rhea" id="RHEA-COMP:11061"/>
        <dbReference type="ChEBI" id="CHEBI:15378"/>
        <dbReference type="ChEBI" id="CHEBI:30013"/>
        <dbReference type="ChEBI" id="CHEBI:57692"/>
        <dbReference type="ChEBI" id="CHEBI:74257"/>
        <dbReference type="ChEBI" id="CHEBI:456215"/>
        <dbReference type="EC" id="2.7.1.180"/>
    </reaction>
</comment>
<dbReference type="InterPro" id="IPR003374">
    <property type="entry name" value="ApbE-like_sf"/>
</dbReference>
<dbReference type="FunFam" id="3.10.520.10:FF:000001">
    <property type="entry name" value="FAD:protein FMN transferase"/>
    <property type="match status" value="1"/>
</dbReference>
<organism evidence="20 21">
    <name type="scientific">Dichelobacter nodosus (strain VCS1703A)</name>
    <dbReference type="NCBI Taxonomy" id="246195"/>
    <lineage>
        <taxon>Bacteria</taxon>
        <taxon>Pseudomonadati</taxon>
        <taxon>Pseudomonadota</taxon>
        <taxon>Gammaproteobacteria</taxon>
        <taxon>Cardiobacteriales</taxon>
        <taxon>Cardiobacteriaceae</taxon>
        <taxon>Dichelobacter</taxon>
    </lineage>
</organism>
<evidence type="ECO:0000313" key="21">
    <source>
        <dbReference type="Proteomes" id="UP000000248"/>
    </source>
</evidence>
<evidence type="ECO:0000256" key="18">
    <source>
        <dbReference type="PIRNR" id="PIRNR006268"/>
    </source>
</evidence>
<keyword evidence="12" id="KW-0472">Membrane</keyword>
<dbReference type="EC" id="2.7.1.180" evidence="2 18"/>
<proteinExistence type="inferred from homology"/>
<keyword evidence="9" id="KW-0732">Signal</keyword>
<reference evidence="20 21" key="1">
    <citation type="journal article" date="2007" name="Nat. Biotechnol.">
        <title>Genome sequence and identification of candidate vaccine antigens from the animal pathogen Dichelobacter nodosus.</title>
        <authorList>
            <person name="Myers G.S."/>
            <person name="Parker D."/>
            <person name="Al-Hasani K."/>
            <person name="Kennan R.M."/>
            <person name="Seemann T."/>
            <person name="Ren Q."/>
            <person name="Badger J.H."/>
            <person name="Selengut J.D."/>
            <person name="Deboy R.T."/>
            <person name="Tettelin H."/>
            <person name="Boyce J.D."/>
            <person name="McCarl V.P."/>
            <person name="Han X."/>
            <person name="Nelson W.C."/>
            <person name="Madupu R."/>
            <person name="Mohamoud Y."/>
            <person name="Holley T."/>
            <person name="Fedorova N."/>
            <person name="Khouri H."/>
            <person name="Bottomley S.P."/>
            <person name="Whittington R.J."/>
            <person name="Adler B."/>
            <person name="Songer J.G."/>
            <person name="Rood J.I."/>
            <person name="Paulsen I.T."/>
        </authorList>
    </citation>
    <scope>NUCLEOTIDE SEQUENCE [LARGE SCALE GENOMIC DNA]</scope>
    <source>
        <strain evidence="20 21">VCS1703A</strain>
    </source>
</reference>
<evidence type="ECO:0000256" key="8">
    <source>
        <dbReference type="ARBA" id="ARBA00022723"/>
    </source>
</evidence>
<dbReference type="KEGG" id="dno:DNO_0805"/>
<dbReference type="PANTHER" id="PTHR30040:SF2">
    <property type="entry name" value="FAD:PROTEIN FMN TRANSFERASE"/>
    <property type="match status" value="1"/>
</dbReference>
<keyword evidence="14 20" id="KW-0449">Lipoprotein</keyword>
<gene>
    <name evidence="20" type="ordered locus">DNO_0805</name>
</gene>
<evidence type="ECO:0000256" key="1">
    <source>
        <dbReference type="ARBA" id="ARBA00008282"/>
    </source>
</evidence>
<feature type="binding site" evidence="19">
    <location>
        <position position="284"/>
    </location>
    <ligand>
        <name>Mg(2+)</name>
        <dbReference type="ChEBI" id="CHEBI:18420"/>
    </ligand>
</feature>
<evidence type="ECO:0000256" key="3">
    <source>
        <dbReference type="ARBA" id="ARBA00016337"/>
    </source>
</evidence>
<keyword evidence="11 18" id="KW-0460">Magnesium</keyword>
<dbReference type="GO" id="GO:0005886">
    <property type="term" value="C:plasma membrane"/>
    <property type="evidence" value="ECO:0007669"/>
    <property type="project" value="UniProtKB-SubCell"/>
</dbReference>
<keyword evidence="13" id="KW-0564">Palmitate</keyword>
<dbReference type="eggNOG" id="COG1477">
    <property type="taxonomic scope" value="Bacteria"/>
</dbReference>
<evidence type="ECO:0000313" key="20">
    <source>
        <dbReference type="EMBL" id="ABQ14098.1"/>
    </source>
</evidence>
<name>A5EUU2_DICNV</name>
<accession>A5EUU2</accession>
<evidence type="ECO:0000256" key="16">
    <source>
        <dbReference type="ARBA" id="ARBA00048540"/>
    </source>
</evidence>
<comment type="subcellular location">
    <subcellularLocation>
        <location evidence="17">Cell inner membrane</location>
        <topology evidence="17">Lipid-anchor</topology>
        <orientation evidence="17">Periplasmic side</orientation>
    </subcellularLocation>
</comment>
<dbReference type="GO" id="GO:0016740">
    <property type="term" value="F:transferase activity"/>
    <property type="evidence" value="ECO:0007669"/>
    <property type="project" value="UniProtKB-UniRule"/>
</dbReference>
<feature type="binding site" evidence="19">
    <location>
        <position position="288"/>
    </location>
    <ligand>
        <name>Mg(2+)</name>
        <dbReference type="ChEBI" id="CHEBI:18420"/>
    </ligand>
</feature>
<dbReference type="PIRSF" id="PIRSF006268">
    <property type="entry name" value="ApbE"/>
    <property type="match status" value="1"/>
</dbReference>
<feature type="binding site" evidence="19">
    <location>
        <position position="169"/>
    </location>
    <ligand>
        <name>Mg(2+)</name>
        <dbReference type="ChEBI" id="CHEBI:18420"/>
    </ligand>
</feature>
<dbReference type="Proteomes" id="UP000000248">
    <property type="component" value="Chromosome"/>
</dbReference>
<evidence type="ECO:0000256" key="5">
    <source>
        <dbReference type="ARBA" id="ARBA00022519"/>
    </source>
</evidence>
<dbReference type="Pfam" id="PF02424">
    <property type="entry name" value="ApbE"/>
    <property type="match status" value="1"/>
</dbReference>
<evidence type="ECO:0000256" key="2">
    <source>
        <dbReference type="ARBA" id="ARBA00011955"/>
    </source>
</evidence>
<keyword evidence="7 18" id="KW-0808">Transferase</keyword>
<dbReference type="InterPro" id="IPR024932">
    <property type="entry name" value="ApbE"/>
</dbReference>
<dbReference type="GO" id="GO:0046872">
    <property type="term" value="F:metal ion binding"/>
    <property type="evidence" value="ECO:0007669"/>
    <property type="project" value="UniProtKB-UniRule"/>
</dbReference>
<dbReference type="EMBL" id="CP000513">
    <property type="protein sequence ID" value="ABQ14098.1"/>
    <property type="molecule type" value="Genomic_DNA"/>
</dbReference>
<keyword evidence="5" id="KW-0997">Cell inner membrane</keyword>
<evidence type="ECO:0000256" key="17">
    <source>
        <dbReference type="ARBA" id="ARBA00060485"/>
    </source>
</evidence>
<protein>
    <recommendedName>
        <fullName evidence="3 18">FAD:protein FMN transferase</fullName>
        <ecNumber evidence="2 18">2.7.1.180</ecNumber>
    </recommendedName>
    <alternativeName>
        <fullName evidence="15 18">Flavin transferase</fullName>
    </alternativeName>
</protein>
<evidence type="ECO:0000256" key="9">
    <source>
        <dbReference type="ARBA" id="ARBA00022729"/>
    </source>
</evidence>
<evidence type="ECO:0000256" key="11">
    <source>
        <dbReference type="ARBA" id="ARBA00022842"/>
    </source>
</evidence>